<reference evidence="3" key="1">
    <citation type="journal article" date="2019" name="MBio">
        <title>Virus Genomes from Deep Sea Sediments Expand the Ocean Megavirome and Support Independent Origins of Viral Gigantism.</title>
        <authorList>
            <person name="Backstrom D."/>
            <person name="Yutin N."/>
            <person name="Jorgensen S.L."/>
            <person name="Dharamshi J."/>
            <person name="Homa F."/>
            <person name="Zaremba-Niedwiedzka K."/>
            <person name="Spang A."/>
            <person name="Wolf Y.I."/>
            <person name="Koonin E.V."/>
            <person name="Ettema T.J."/>
        </authorList>
    </citation>
    <scope>NUCLEOTIDE SEQUENCE</scope>
</reference>
<feature type="region of interest" description="Disordered" evidence="2">
    <location>
        <begin position="292"/>
        <end position="311"/>
    </location>
</feature>
<keyword evidence="1" id="KW-0175">Coiled coil</keyword>
<evidence type="ECO:0000313" key="3">
    <source>
        <dbReference type="EMBL" id="QBK91513.1"/>
    </source>
</evidence>
<feature type="coiled-coil region" evidence="1">
    <location>
        <begin position="153"/>
        <end position="180"/>
    </location>
</feature>
<sequence>MNSYEQMIGSVNKFYYDKTTKVSEDAVIYTNNWNLEWDNLLAVQRVYQVSKLLNRCPDILGKKQGQSAIWFNPESKVGNGYYHKFEIHDQAYQHTKPVRHVDFFFVWLRMKMKPEKAANINQITSSAFYYDPGQLVCGACHFIEASIATFSILKEYNEDRINLEQARQMYDNRIAELSKEFTASEKSEDIRNYPTPLRDIYEKYIMSDVPPNSIYQPDRKVIITDIIETLSIENTETETELIMSRLESELIRSSEPGVDVSLTKLKGYGGEQYIGISSPIVTNKLQPLPTFTNTENNDGDIGSARPILPGV</sequence>
<name>A0A481Z6K7_9VIRU</name>
<protein>
    <submittedName>
        <fullName evidence="3">Uncharacterized protein</fullName>
    </submittedName>
</protein>
<gene>
    <name evidence="3" type="ORF">LCPAC302_01330</name>
</gene>
<organism evidence="3">
    <name type="scientific">Pithovirus LCPAC302</name>
    <dbReference type="NCBI Taxonomy" id="2506593"/>
    <lineage>
        <taxon>Viruses</taxon>
        <taxon>Pithoviruses</taxon>
    </lineage>
</organism>
<accession>A0A481Z6K7</accession>
<evidence type="ECO:0000256" key="1">
    <source>
        <dbReference type="SAM" id="Coils"/>
    </source>
</evidence>
<dbReference type="EMBL" id="MK500542">
    <property type="protein sequence ID" value="QBK91513.1"/>
    <property type="molecule type" value="Genomic_DNA"/>
</dbReference>
<evidence type="ECO:0000256" key="2">
    <source>
        <dbReference type="SAM" id="MobiDB-lite"/>
    </source>
</evidence>
<proteinExistence type="predicted"/>